<evidence type="ECO:0000256" key="2">
    <source>
        <dbReference type="ARBA" id="ARBA00008807"/>
    </source>
</evidence>
<feature type="transmembrane region" description="Helical" evidence="10">
    <location>
        <begin position="541"/>
        <end position="564"/>
    </location>
</feature>
<feature type="transmembrane region" description="Helical" evidence="10">
    <location>
        <begin position="945"/>
        <end position="961"/>
    </location>
</feature>
<organism evidence="11 12">
    <name type="scientific">Podospora appendiculata</name>
    <dbReference type="NCBI Taxonomy" id="314037"/>
    <lineage>
        <taxon>Eukaryota</taxon>
        <taxon>Fungi</taxon>
        <taxon>Dikarya</taxon>
        <taxon>Ascomycota</taxon>
        <taxon>Pezizomycotina</taxon>
        <taxon>Sordariomycetes</taxon>
        <taxon>Sordariomycetidae</taxon>
        <taxon>Sordariales</taxon>
        <taxon>Podosporaceae</taxon>
        <taxon>Podospora</taxon>
    </lineage>
</organism>
<proteinExistence type="inferred from homology"/>
<feature type="transmembrane region" description="Helical" evidence="10">
    <location>
        <begin position="269"/>
        <end position="289"/>
    </location>
</feature>
<evidence type="ECO:0000256" key="10">
    <source>
        <dbReference type="SAM" id="Phobius"/>
    </source>
</evidence>
<feature type="region of interest" description="Disordered" evidence="9">
    <location>
        <begin position="1"/>
        <end position="256"/>
    </location>
</feature>
<feature type="transmembrane region" description="Helical" evidence="10">
    <location>
        <begin position="436"/>
        <end position="453"/>
    </location>
</feature>
<dbReference type="InterPro" id="IPR004648">
    <property type="entry name" value="Oligpept_transpt"/>
</dbReference>
<dbReference type="InterPro" id="IPR004813">
    <property type="entry name" value="OPT"/>
</dbReference>
<feature type="transmembrane region" description="Helical" evidence="10">
    <location>
        <begin position="406"/>
        <end position="424"/>
    </location>
</feature>
<evidence type="ECO:0000256" key="8">
    <source>
        <dbReference type="ARBA" id="ARBA00023136"/>
    </source>
</evidence>
<reference evidence="11" key="2">
    <citation type="submission" date="2023-06" db="EMBL/GenBank/DDBJ databases">
        <authorList>
            <consortium name="Lawrence Berkeley National Laboratory"/>
            <person name="Haridas S."/>
            <person name="Hensen N."/>
            <person name="Bonometti L."/>
            <person name="Westerberg I."/>
            <person name="Brannstrom I.O."/>
            <person name="Guillou S."/>
            <person name="Cros-Aarteil S."/>
            <person name="Calhoun S."/>
            <person name="Kuo A."/>
            <person name="Mondo S."/>
            <person name="Pangilinan J."/>
            <person name="Riley R."/>
            <person name="Labutti K."/>
            <person name="Andreopoulos B."/>
            <person name="Lipzen A."/>
            <person name="Chen C."/>
            <person name="Yanf M."/>
            <person name="Daum C."/>
            <person name="Ng V."/>
            <person name="Clum A."/>
            <person name="Steindorff A."/>
            <person name="Ohm R."/>
            <person name="Martin F."/>
            <person name="Silar P."/>
            <person name="Natvig D."/>
            <person name="Lalanne C."/>
            <person name="Gautier V."/>
            <person name="Ament-Velasquez S.L."/>
            <person name="Kruys A."/>
            <person name="Hutchinson M.I."/>
            <person name="Powell A.J."/>
            <person name="Barry K."/>
            <person name="Miller A.N."/>
            <person name="Grigoriev I.V."/>
            <person name="Debuchy R."/>
            <person name="Gladieux P."/>
            <person name="Thoren M.H."/>
            <person name="Johannesson H."/>
        </authorList>
    </citation>
    <scope>NUCLEOTIDE SEQUENCE</scope>
    <source>
        <strain evidence="11">CBS 314.62</strain>
    </source>
</reference>
<feature type="compositionally biased region" description="Acidic residues" evidence="9">
    <location>
        <begin position="216"/>
        <end position="241"/>
    </location>
</feature>
<evidence type="ECO:0000256" key="5">
    <source>
        <dbReference type="ARBA" id="ARBA00022856"/>
    </source>
</evidence>
<feature type="transmembrane region" description="Helical" evidence="10">
    <location>
        <begin position="717"/>
        <end position="738"/>
    </location>
</feature>
<comment type="similarity">
    <text evidence="2">Belongs to the oligopeptide OPT transporter family.</text>
</comment>
<evidence type="ECO:0000313" key="11">
    <source>
        <dbReference type="EMBL" id="KAK3687355.1"/>
    </source>
</evidence>
<evidence type="ECO:0000256" key="9">
    <source>
        <dbReference type="SAM" id="MobiDB-lite"/>
    </source>
</evidence>
<keyword evidence="8 10" id="KW-0472">Membrane</keyword>
<evidence type="ECO:0000256" key="3">
    <source>
        <dbReference type="ARBA" id="ARBA00022448"/>
    </source>
</evidence>
<keyword evidence="7 10" id="KW-1133">Transmembrane helix</keyword>
<comment type="caution">
    <text evidence="11">The sequence shown here is derived from an EMBL/GenBank/DDBJ whole genome shotgun (WGS) entry which is preliminary data.</text>
</comment>
<evidence type="ECO:0000256" key="4">
    <source>
        <dbReference type="ARBA" id="ARBA00022692"/>
    </source>
</evidence>
<feature type="transmembrane region" description="Helical" evidence="10">
    <location>
        <begin position="465"/>
        <end position="485"/>
    </location>
</feature>
<accession>A0AAE0X7C6</accession>
<dbReference type="Proteomes" id="UP001270362">
    <property type="component" value="Unassembled WGS sequence"/>
</dbReference>
<feature type="transmembrane region" description="Helical" evidence="10">
    <location>
        <begin position="923"/>
        <end position="939"/>
    </location>
</feature>
<keyword evidence="3" id="KW-0813">Transport</keyword>
<keyword evidence="5" id="KW-0571">Peptide transport</keyword>
<dbReference type="PANTHER" id="PTHR22601">
    <property type="entry name" value="ISP4 LIKE PROTEIN"/>
    <property type="match status" value="1"/>
</dbReference>
<dbReference type="Pfam" id="PF03169">
    <property type="entry name" value="OPT"/>
    <property type="match status" value="1"/>
</dbReference>
<gene>
    <name evidence="11" type="ORF">B0T22DRAFT_126467</name>
</gene>
<dbReference type="NCBIfam" id="TIGR00727">
    <property type="entry name" value="ISP4_OPT"/>
    <property type="match status" value="1"/>
</dbReference>
<keyword evidence="6" id="KW-0653">Protein transport</keyword>
<feature type="transmembrane region" description="Helical" evidence="10">
    <location>
        <begin position="375"/>
        <end position="394"/>
    </location>
</feature>
<evidence type="ECO:0000313" key="12">
    <source>
        <dbReference type="Proteomes" id="UP001270362"/>
    </source>
</evidence>
<reference evidence="11" key="1">
    <citation type="journal article" date="2023" name="Mol. Phylogenet. Evol.">
        <title>Genome-scale phylogeny and comparative genomics of the fungal order Sordariales.</title>
        <authorList>
            <person name="Hensen N."/>
            <person name="Bonometti L."/>
            <person name="Westerberg I."/>
            <person name="Brannstrom I.O."/>
            <person name="Guillou S."/>
            <person name="Cros-Aarteil S."/>
            <person name="Calhoun S."/>
            <person name="Haridas S."/>
            <person name="Kuo A."/>
            <person name="Mondo S."/>
            <person name="Pangilinan J."/>
            <person name="Riley R."/>
            <person name="LaButti K."/>
            <person name="Andreopoulos B."/>
            <person name="Lipzen A."/>
            <person name="Chen C."/>
            <person name="Yan M."/>
            <person name="Daum C."/>
            <person name="Ng V."/>
            <person name="Clum A."/>
            <person name="Steindorff A."/>
            <person name="Ohm R.A."/>
            <person name="Martin F."/>
            <person name="Silar P."/>
            <person name="Natvig D.O."/>
            <person name="Lalanne C."/>
            <person name="Gautier V."/>
            <person name="Ament-Velasquez S.L."/>
            <person name="Kruys A."/>
            <person name="Hutchinson M.I."/>
            <person name="Powell A.J."/>
            <person name="Barry K."/>
            <person name="Miller A.N."/>
            <person name="Grigoriev I.V."/>
            <person name="Debuchy R."/>
            <person name="Gladieux P."/>
            <person name="Hiltunen Thoren M."/>
            <person name="Johannesson H."/>
        </authorList>
    </citation>
    <scope>NUCLEOTIDE SEQUENCE</scope>
    <source>
        <strain evidence="11">CBS 314.62</strain>
    </source>
</reference>
<keyword evidence="12" id="KW-1185">Reference proteome</keyword>
<feature type="compositionally biased region" description="Polar residues" evidence="9">
    <location>
        <begin position="9"/>
        <end position="21"/>
    </location>
</feature>
<dbReference type="GO" id="GO:0015031">
    <property type="term" value="P:protein transport"/>
    <property type="evidence" value="ECO:0007669"/>
    <property type="project" value="UniProtKB-KW"/>
</dbReference>
<feature type="transmembrane region" description="Helical" evidence="10">
    <location>
        <begin position="973"/>
        <end position="997"/>
    </location>
</feature>
<dbReference type="GO" id="GO:0035673">
    <property type="term" value="F:oligopeptide transmembrane transporter activity"/>
    <property type="evidence" value="ECO:0007669"/>
    <property type="project" value="InterPro"/>
</dbReference>
<dbReference type="EMBL" id="JAULSO010000002">
    <property type="protein sequence ID" value="KAK3687355.1"/>
    <property type="molecule type" value="Genomic_DNA"/>
</dbReference>
<feature type="compositionally biased region" description="Basic and acidic residues" evidence="9">
    <location>
        <begin position="138"/>
        <end position="157"/>
    </location>
</feature>
<feature type="transmembrane region" description="Helical" evidence="10">
    <location>
        <begin position="826"/>
        <end position="850"/>
    </location>
</feature>
<feature type="compositionally biased region" description="Gly residues" evidence="9">
    <location>
        <begin position="182"/>
        <end position="194"/>
    </location>
</feature>
<sequence>MTSSKARRYTSTTSLAPSGDSQAFPLRPLATSTSDSALDAGIPPSPATTTPASPGQLHDRRTYSSPLPLERDEPVHIPDTHGRRLESQSDEETVDESIINEPGETASDDFMTKERPFPRSAAAHSGPSYGAISPPPRADNRAAQEHGDPLSESEHAVRRASTTSRRSDGRSSVRLSTRKSGELGGSTTVGGLEGRFGTTETPLLNDLIEDPKLSDEEGTEDGLLDAGSDIDDDQDDDENDPPDNSPYPQVRASVAPTDNTTLSINTPRMWALSILFSILGSSTNLFFSLRYPSVAITPVIALLLVHPLGLMWDYFLKRADDPPEEYVDGCRSENASVASPRFDRPHIIPWERRSKLGRLRLWLAQGRWNEKEHSCVYVSSNVSFGFAFATDVIVEQTQFYKQDAGIIYQLLLTLSTQILGYTFAGLTRRFLVRPSGMIWPGTLMSAAMFTTLHKEENKEANGWRISRWTFFYAVWLSAFLFYFLPGLLMPALSYFNVITWFAPNNVVVANLFGVVSGLGLFPVTFDWAQIAYIGSPLLTPFWAAMNVVGGLVVVMWIIAPIAYYSNWLYSSYMPILSAAVFDNTGNVYDVSKVLTKDFVFDREAYSNYSRVFLPITYVLSYGVQFAGLASLLTHTVCWHGSDIWTQWKKSLEETKSEPKATYAPLSASSTANGEPGRRPRRRGPRVSLTRSASSTENLMNREDVHNRLMKRYKDAPMLWYLATFVSMTAIGIFVVEYYPIHLPWYGLLLALAICSVLFIPIGIIMAVTNQHSSIYLICQLVAGVVFPGRPVANMVFVTYGYISSAQGIKFAADLKLGHYMKIPPRILFSVQMVATVVSSVTQIAVLNWMFAHVPGICTPQAINGFTCPIARVHFNGSILWGVVGPREFFGPGATYRALVWAFAVGAVLPVPLWLYARNRRHSIVRKISLPVLFGSLGWIPPATGLNFSVWALVCYVFNYLVKNRAQAWWAKYTMTLSAALDSGLAFGIVVVFFGFIYPGWMKGFSWWGTEVYKQGCDWQACSYLTVPEGGRFGPDVW</sequence>
<feature type="transmembrane region" description="Helical" evidence="10">
    <location>
        <begin position="744"/>
        <end position="767"/>
    </location>
</feature>
<comment type="subcellular location">
    <subcellularLocation>
        <location evidence="1">Membrane</location>
        <topology evidence="1">Multi-pass membrane protein</topology>
    </subcellularLocation>
</comment>
<evidence type="ECO:0000256" key="1">
    <source>
        <dbReference type="ARBA" id="ARBA00004141"/>
    </source>
</evidence>
<feature type="region of interest" description="Disordered" evidence="9">
    <location>
        <begin position="658"/>
        <end position="693"/>
    </location>
</feature>
<dbReference type="GO" id="GO:0016020">
    <property type="term" value="C:membrane"/>
    <property type="evidence" value="ECO:0007669"/>
    <property type="project" value="UniProtKB-SubCell"/>
</dbReference>
<feature type="transmembrane region" description="Helical" evidence="10">
    <location>
        <begin position="497"/>
        <end position="521"/>
    </location>
</feature>
<evidence type="ECO:0000256" key="7">
    <source>
        <dbReference type="ARBA" id="ARBA00022989"/>
    </source>
</evidence>
<feature type="transmembrane region" description="Helical" evidence="10">
    <location>
        <begin position="897"/>
        <end position="916"/>
    </location>
</feature>
<dbReference type="NCBIfam" id="TIGR00728">
    <property type="entry name" value="OPT_sfam"/>
    <property type="match status" value="2"/>
</dbReference>
<name>A0AAE0X7C6_9PEZI</name>
<feature type="compositionally biased region" description="Basic and acidic residues" evidence="9">
    <location>
        <begin position="69"/>
        <end position="87"/>
    </location>
</feature>
<feature type="transmembrane region" description="Helical" evidence="10">
    <location>
        <begin position="295"/>
        <end position="316"/>
    </location>
</feature>
<evidence type="ECO:0000256" key="6">
    <source>
        <dbReference type="ARBA" id="ARBA00022927"/>
    </source>
</evidence>
<keyword evidence="4 10" id="KW-0812">Transmembrane</keyword>
<protein>
    <submittedName>
        <fullName evidence="11">OPT oligopeptide transporter protein-domain-containing protein</fullName>
    </submittedName>
</protein>
<dbReference type="AlphaFoldDB" id="A0AAE0X7C6"/>